<gene>
    <name evidence="1" type="ORF">DWX31_21350</name>
</gene>
<dbReference type="EMBL" id="QTJW01000015">
    <property type="protein sequence ID" value="RGD68674.1"/>
    <property type="molecule type" value="Genomic_DNA"/>
</dbReference>
<reference evidence="1 2" key="1">
    <citation type="submission" date="2018-08" db="EMBL/GenBank/DDBJ databases">
        <title>A genome reference for cultivated species of the human gut microbiota.</title>
        <authorList>
            <person name="Zou Y."/>
            <person name="Xue W."/>
            <person name="Luo G."/>
        </authorList>
    </citation>
    <scope>NUCLEOTIDE SEQUENCE [LARGE SCALE GENOMIC DNA]</scope>
    <source>
        <strain evidence="1 2">AF19-13AC</strain>
    </source>
</reference>
<dbReference type="InterPro" id="IPR036388">
    <property type="entry name" value="WH-like_DNA-bd_sf"/>
</dbReference>
<dbReference type="Gene3D" id="1.10.10.10">
    <property type="entry name" value="Winged helix-like DNA-binding domain superfamily/Winged helix DNA-binding domain"/>
    <property type="match status" value="1"/>
</dbReference>
<dbReference type="OrthoDB" id="9791844at2"/>
<comment type="caution">
    <text evidence="1">The sequence shown here is derived from an EMBL/GenBank/DDBJ whole genome shotgun (WGS) entry which is preliminary data.</text>
</comment>
<dbReference type="RefSeq" id="WP_117502659.1">
    <property type="nucleotide sequence ID" value="NZ_QTJW01000015.1"/>
</dbReference>
<evidence type="ECO:0000313" key="1">
    <source>
        <dbReference type="EMBL" id="RGD68674.1"/>
    </source>
</evidence>
<proteinExistence type="predicted"/>
<sequence length="135" mass="15410">MFINLRDFYPYYTCDAFVEVSDEIGAVLLESKREEKNYIDRLGYHKAYYSLDRGDGIENDAVDKPMTPEDAYIHKAVMAELYAAFASLPDKQAKRLYALFFMGMSRTEIAKAEGVAVKSVCESIVRALETLRKNI</sequence>
<dbReference type="Proteomes" id="UP000261023">
    <property type="component" value="Unassembled WGS sequence"/>
</dbReference>
<protein>
    <submittedName>
        <fullName evidence="1">Sigma-70 family RNA polymerase sigma factor</fullName>
    </submittedName>
</protein>
<accession>A0A3E3DHD2</accession>
<organism evidence="1 2">
    <name type="scientific">Hungatella hathewayi</name>
    <dbReference type="NCBI Taxonomy" id="154046"/>
    <lineage>
        <taxon>Bacteria</taxon>
        <taxon>Bacillati</taxon>
        <taxon>Bacillota</taxon>
        <taxon>Clostridia</taxon>
        <taxon>Lachnospirales</taxon>
        <taxon>Lachnospiraceae</taxon>
        <taxon>Hungatella</taxon>
    </lineage>
</organism>
<name>A0A3E3DHD2_9FIRM</name>
<dbReference type="InterPro" id="IPR013324">
    <property type="entry name" value="RNA_pol_sigma_r3/r4-like"/>
</dbReference>
<dbReference type="AlphaFoldDB" id="A0A3E3DHD2"/>
<dbReference type="SUPFAM" id="SSF88659">
    <property type="entry name" value="Sigma3 and sigma4 domains of RNA polymerase sigma factors"/>
    <property type="match status" value="1"/>
</dbReference>
<evidence type="ECO:0000313" key="2">
    <source>
        <dbReference type="Proteomes" id="UP000261023"/>
    </source>
</evidence>